<evidence type="ECO:0000256" key="5">
    <source>
        <dbReference type="ARBA" id="ARBA00023136"/>
    </source>
</evidence>
<feature type="transmembrane region" description="Helical" evidence="8">
    <location>
        <begin position="14"/>
        <end position="42"/>
    </location>
</feature>
<evidence type="ECO:0000256" key="6">
    <source>
        <dbReference type="ARBA" id="ARBA00023170"/>
    </source>
</evidence>
<organism evidence="10">
    <name type="scientific">Adineta vaga</name>
    <name type="common">Rotifer</name>
    <name type="synonym">Callidina vaga</name>
    <dbReference type="NCBI Taxonomy" id="104782"/>
    <lineage>
        <taxon>Eukaryota</taxon>
        <taxon>Metazoa</taxon>
        <taxon>Spiralia</taxon>
        <taxon>Gnathifera</taxon>
        <taxon>Rotifera</taxon>
        <taxon>Eurotatoria</taxon>
        <taxon>Bdelloidea</taxon>
        <taxon>Adinetida</taxon>
        <taxon>Adinetidae</taxon>
        <taxon>Adineta</taxon>
    </lineage>
</organism>
<dbReference type="AlphaFoldDB" id="B3G495"/>
<dbReference type="InterPro" id="IPR000276">
    <property type="entry name" value="GPCR_Rhodpsn"/>
</dbReference>
<feature type="domain" description="G-protein coupled receptors family 1 profile" evidence="9">
    <location>
        <begin position="33"/>
        <end position="285"/>
    </location>
</feature>
<feature type="transmembrane region" description="Helical" evidence="8">
    <location>
        <begin position="136"/>
        <end position="158"/>
    </location>
</feature>
<feature type="transmembrane region" description="Helical" evidence="8">
    <location>
        <begin position="54"/>
        <end position="76"/>
    </location>
</feature>
<evidence type="ECO:0000259" key="9">
    <source>
        <dbReference type="PROSITE" id="PS50262"/>
    </source>
</evidence>
<keyword evidence="6" id="KW-0675">Receptor</keyword>
<proteinExistence type="predicted"/>
<keyword evidence="3 8" id="KW-1133">Transmembrane helix</keyword>
<accession>B3G495</accession>
<reference evidence="10" key="1">
    <citation type="journal article" date="2008" name="Science">
        <title>Massive horizontal gene transfer in bdelloid rotifers.</title>
        <authorList>
            <person name="Gladyshev E.A."/>
            <person name="Meselson M.S."/>
            <person name="Arkhipova I.R."/>
        </authorList>
    </citation>
    <scope>NUCLEOTIDE SEQUENCE</scope>
</reference>
<feature type="transmembrane region" description="Helical" evidence="8">
    <location>
        <begin position="269"/>
        <end position="292"/>
    </location>
</feature>
<keyword evidence="5 8" id="KW-0472">Membrane</keyword>
<protein>
    <submittedName>
        <fullName evidence="10">7tm_1 superfamily member</fullName>
    </submittedName>
</protein>
<dbReference type="PROSITE" id="PS50262">
    <property type="entry name" value="G_PROTEIN_RECEP_F1_2"/>
    <property type="match status" value="1"/>
</dbReference>
<name>B3G495_ADIVA</name>
<dbReference type="GO" id="GO:0005886">
    <property type="term" value="C:plasma membrane"/>
    <property type="evidence" value="ECO:0007669"/>
    <property type="project" value="TreeGrafter"/>
</dbReference>
<sequence length="317" mass="36355">MSNSSGEAERLSLIANYVLSIGGLPIFICGIIGNFLNFIIFLNRSQLNKIPTSIFLLTSYSGSFITLITGLLPQLVYRLTRIDPLVNYLTLCKLRWFLGVGTATVTIHSLCFAAFQQYLVTTNSIRCHQFITRRRAIILCIFIYFYCAISVSPNLFYYTHVKNAINRTTCDVTNPIVSSYNAYNALIFYTLIPMFILSLFSILILRNIRKCLIRRPSLEQNVTSMFLAQIIIVLIATVAFCIRRIYIFYTTDLRKDSIRIAQDDIITNVSTLFGFSIHGFTFFIYLIISSAFRNNIFSLFFRRRHRIAIHIPAQAIT</sequence>
<evidence type="ECO:0000256" key="1">
    <source>
        <dbReference type="ARBA" id="ARBA00004141"/>
    </source>
</evidence>
<evidence type="ECO:0000256" key="8">
    <source>
        <dbReference type="SAM" id="Phobius"/>
    </source>
</evidence>
<evidence type="ECO:0000256" key="3">
    <source>
        <dbReference type="ARBA" id="ARBA00022989"/>
    </source>
</evidence>
<keyword evidence="2 8" id="KW-0812">Transmembrane</keyword>
<dbReference type="PANTHER" id="PTHR24243:SF233">
    <property type="entry name" value="THYROTROPIN-RELEASING HORMONE RECEPTOR"/>
    <property type="match status" value="1"/>
</dbReference>
<evidence type="ECO:0000256" key="2">
    <source>
        <dbReference type="ARBA" id="ARBA00022692"/>
    </source>
</evidence>
<dbReference type="EMBL" id="EU643476">
    <property type="protein sequence ID" value="ACD54643.1"/>
    <property type="molecule type" value="Genomic_DNA"/>
</dbReference>
<feature type="transmembrane region" description="Helical" evidence="8">
    <location>
        <begin position="96"/>
        <end position="115"/>
    </location>
</feature>
<keyword evidence="4" id="KW-0297">G-protein coupled receptor</keyword>
<dbReference type="PANTHER" id="PTHR24243">
    <property type="entry name" value="G-PROTEIN COUPLED RECEPTOR"/>
    <property type="match status" value="1"/>
</dbReference>
<evidence type="ECO:0000256" key="4">
    <source>
        <dbReference type="ARBA" id="ARBA00023040"/>
    </source>
</evidence>
<dbReference type="Pfam" id="PF00001">
    <property type="entry name" value="7tm_1"/>
    <property type="match status" value="1"/>
</dbReference>
<evidence type="ECO:0000256" key="7">
    <source>
        <dbReference type="ARBA" id="ARBA00023224"/>
    </source>
</evidence>
<dbReference type="InterPro" id="IPR017452">
    <property type="entry name" value="GPCR_Rhodpsn_7TM"/>
</dbReference>
<feature type="transmembrane region" description="Helical" evidence="8">
    <location>
        <begin position="186"/>
        <end position="205"/>
    </location>
</feature>
<dbReference type="Gene3D" id="1.20.1070.10">
    <property type="entry name" value="Rhodopsin 7-helix transmembrane proteins"/>
    <property type="match status" value="1"/>
</dbReference>
<keyword evidence="7" id="KW-0807">Transducer</keyword>
<dbReference type="SUPFAM" id="SSF81321">
    <property type="entry name" value="Family A G protein-coupled receptor-like"/>
    <property type="match status" value="1"/>
</dbReference>
<feature type="transmembrane region" description="Helical" evidence="8">
    <location>
        <begin position="226"/>
        <end position="249"/>
    </location>
</feature>
<dbReference type="GO" id="GO:0004930">
    <property type="term" value="F:G protein-coupled receptor activity"/>
    <property type="evidence" value="ECO:0007669"/>
    <property type="project" value="UniProtKB-KW"/>
</dbReference>
<comment type="subcellular location">
    <subcellularLocation>
        <location evidence="1">Membrane</location>
        <topology evidence="1">Multi-pass membrane protein</topology>
    </subcellularLocation>
</comment>
<evidence type="ECO:0000313" key="10">
    <source>
        <dbReference type="EMBL" id="ACD54643.1"/>
    </source>
</evidence>